<dbReference type="Proteomes" id="UP000660680">
    <property type="component" value="Unassembled WGS sequence"/>
</dbReference>
<dbReference type="GO" id="GO:0004222">
    <property type="term" value="F:metalloendopeptidase activity"/>
    <property type="evidence" value="ECO:0007669"/>
    <property type="project" value="UniProtKB-EC"/>
</dbReference>
<dbReference type="PRINTS" id="PR00931">
    <property type="entry name" value="MICOLLPTASE"/>
</dbReference>
<evidence type="ECO:0000256" key="9">
    <source>
        <dbReference type="ARBA" id="ARBA00022729"/>
    </source>
</evidence>
<evidence type="ECO:0000313" key="21">
    <source>
        <dbReference type="Proteomes" id="UP000660680"/>
    </source>
</evidence>
<keyword evidence="14" id="KW-0482">Metalloprotease</keyword>
<dbReference type="PROSITE" id="PS50093">
    <property type="entry name" value="PKD"/>
    <property type="match status" value="1"/>
</dbReference>
<evidence type="ECO:0000256" key="12">
    <source>
        <dbReference type="ARBA" id="ARBA00022837"/>
    </source>
</evidence>
<feature type="chain" id="PRO_5036976265" description="microbial collagenase" evidence="18">
    <location>
        <begin position="29"/>
        <end position="831"/>
    </location>
</feature>
<comment type="subcellular location">
    <subcellularLocation>
        <location evidence="4">Secreted</location>
    </subcellularLocation>
</comment>
<keyword evidence="9 18" id="KW-0732">Signal</keyword>
<dbReference type="SMART" id="SM00089">
    <property type="entry name" value="PKD"/>
    <property type="match status" value="1"/>
</dbReference>
<evidence type="ECO:0000256" key="8">
    <source>
        <dbReference type="ARBA" id="ARBA00022723"/>
    </source>
</evidence>
<dbReference type="GO" id="GO:0008270">
    <property type="term" value="F:zinc ion binding"/>
    <property type="evidence" value="ECO:0007669"/>
    <property type="project" value="InterPro"/>
</dbReference>
<comment type="caution">
    <text evidence="20">The sequence shown here is derived from an EMBL/GenBank/DDBJ whole genome shotgun (WGS) entry which is preliminary data.</text>
</comment>
<evidence type="ECO:0000256" key="18">
    <source>
        <dbReference type="SAM" id="SignalP"/>
    </source>
</evidence>
<evidence type="ECO:0000256" key="13">
    <source>
        <dbReference type="ARBA" id="ARBA00023026"/>
    </source>
</evidence>
<reference evidence="20" key="1">
    <citation type="journal article" date="2014" name="Int. J. Syst. Evol. Microbiol.">
        <title>Complete genome sequence of Corynebacterium casei LMG S-19264T (=DSM 44701T), isolated from a smear-ripened cheese.</title>
        <authorList>
            <consortium name="US DOE Joint Genome Institute (JGI-PGF)"/>
            <person name="Walter F."/>
            <person name="Albersmeier A."/>
            <person name="Kalinowski J."/>
            <person name="Ruckert C."/>
        </authorList>
    </citation>
    <scope>NUCLEOTIDE SEQUENCE</scope>
    <source>
        <strain evidence="20">JCM 3276</strain>
    </source>
</reference>
<keyword evidence="8" id="KW-0479">Metal-binding</keyword>
<gene>
    <name evidence="20" type="ORF">GCM10010171_56400</name>
</gene>
<keyword evidence="10" id="KW-0378">Hydrolase</keyword>
<dbReference type="CDD" id="cd00146">
    <property type="entry name" value="PKD"/>
    <property type="match status" value="1"/>
</dbReference>
<keyword evidence="6" id="KW-0964">Secreted</keyword>
<reference evidence="20" key="2">
    <citation type="submission" date="2020-09" db="EMBL/GenBank/DDBJ databases">
        <authorList>
            <person name="Sun Q."/>
            <person name="Ohkuma M."/>
        </authorList>
    </citation>
    <scope>NUCLEOTIDE SEQUENCE</scope>
    <source>
        <strain evidence="20">JCM 3276</strain>
    </source>
</reference>
<evidence type="ECO:0000256" key="7">
    <source>
        <dbReference type="ARBA" id="ARBA00022670"/>
    </source>
</evidence>
<proteinExistence type="predicted"/>
<dbReference type="RefSeq" id="WP_189213648.1">
    <property type="nucleotide sequence ID" value="NZ_BMRB01000007.1"/>
</dbReference>
<evidence type="ECO:0000256" key="2">
    <source>
        <dbReference type="ARBA" id="ARBA00001913"/>
    </source>
</evidence>
<keyword evidence="21" id="KW-1185">Reference proteome</keyword>
<evidence type="ECO:0000256" key="5">
    <source>
        <dbReference type="ARBA" id="ARBA00012653"/>
    </source>
</evidence>
<name>A0A918LIU8_9PSEU</name>
<feature type="domain" description="PKD" evidence="19">
    <location>
        <begin position="637"/>
        <end position="717"/>
    </location>
</feature>
<evidence type="ECO:0000256" key="15">
    <source>
        <dbReference type="ARBA" id="ARBA00023145"/>
    </source>
</evidence>
<dbReference type="InterPro" id="IPR002169">
    <property type="entry name" value="Peptidase_M9A/M9B"/>
</dbReference>
<evidence type="ECO:0000256" key="17">
    <source>
        <dbReference type="SAM" id="MobiDB-lite"/>
    </source>
</evidence>
<keyword evidence="11" id="KW-0862">Zinc</keyword>
<evidence type="ECO:0000259" key="19">
    <source>
        <dbReference type="PROSITE" id="PS50093"/>
    </source>
</evidence>
<dbReference type="PANTHER" id="PTHR13062">
    <property type="entry name" value="COLLAGENASE"/>
    <property type="match status" value="1"/>
</dbReference>
<feature type="region of interest" description="Disordered" evidence="17">
    <location>
        <begin position="31"/>
        <end position="93"/>
    </location>
</feature>
<dbReference type="GO" id="GO:0005576">
    <property type="term" value="C:extracellular region"/>
    <property type="evidence" value="ECO:0007669"/>
    <property type="project" value="UniProtKB-SubCell"/>
</dbReference>
<feature type="compositionally biased region" description="Low complexity" evidence="17">
    <location>
        <begin position="31"/>
        <end position="42"/>
    </location>
</feature>
<evidence type="ECO:0000256" key="10">
    <source>
        <dbReference type="ARBA" id="ARBA00022801"/>
    </source>
</evidence>
<dbReference type="InterPro" id="IPR007280">
    <property type="entry name" value="Peptidase_C_arc/bac"/>
</dbReference>
<evidence type="ECO:0000256" key="6">
    <source>
        <dbReference type="ARBA" id="ARBA00022525"/>
    </source>
</evidence>
<protein>
    <recommendedName>
        <fullName evidence="5">microbial collagenase</fullName>
        <ecNumber evidence="5">3.4.24.3</ecNumber>
    </recommendedName>
</protein>
<dbReference type="InterPro" id="IPR022409">
    <property type="entry name" value="PKD/Chitinase_dom"/>
</dbReference>
<evidence type="ECO:0000256" key="4">
    <source>
        <dbReference type="ARBA" id="ARBA00004613"/>
    </source>
</evidence>
<dbReference type="SUPFAM" id="SSF49299">
    <property type="entry name" value="PKD domain"/>
    <property type="match status" value="1"/>
</dbReference>
<dbReference type="Pfam" id="PF08453">
    <property type="entry name" value="Peptidase_M9_N"/>
    <property type="match status" value="1"/>
</dbReference>
<dbReference type="Gene3D" id="2.60.40.10">
    <property type="entry name" value="Immunoglobulins"/>
    <property type="match status" value="1"/>
</dbReference>
<evidence type="ECO:0000256" key="3">
    <source>
        <dbReference type="ARBA" id="ARBA00001947"/>
    </source>
</evidence>
<feature type="active site" evidence="16">
    <location>
        <position position="497"/>
    </location>
</feature>
<dbReference type="GO" id="GO:0006508">
    <property type="term" value="P:proteolysis"/>
    <property type="evidence" value="ECO:0007669"/>
    <property type="project" value="UniProtKB-KW"/>
</dbReference>
<keyword evidence="15" id="KW-0865">Zymogen</keyword>
<dbReference type="InterPro" id="IPR035986">
    <property type="entry name" value="PKD_dom_sf"/>
</dbReference>
<dbReference type="Pfam" id="PF18911">
    <property type="entry name" value="PKD_4"/>
    <property type="match status" value="1"/>
</dbReference>
<dbReference type="Gene3D" id="1.10.390.20">
    <property type="match status" value="1"/>
</dbReference>
<dbReference type="Pfam" id="PF04151">
    <property type="entry name" value="PPC"/>
    <property type="match status" value="1"/>
</dbReference>
<dbReference type="Gene3D" id="2.60.120.380">
    <property type="match status" value="1"/>
</dbReference>
<keyword evidence="7 20" id="KW-0645">Protease</keyword>
<keyword evidence="13" id="KW-0843">Virulence</keyword>
<dbReference type="EMBL" id="BMRB01000007">
    <property type="protein sequence ID" value="GGS53999.1"/>
    <property type="molecule type" value="Genomic_DNA"/>
</dbReference>
<feature type="compositionally biased region" description="Basic and acidic residues" evidence="17">
    <location>
        <begin position="78"/>
        <end position="89"/>
    </location>
</feature>
<keyword evidence="12" id="KW-0106">Calcium</keyword>
<evidence type="ECO:0000256" key="1">
    <source>
        <dbReference type="ARBA" id="ARBA00000424"/>
    </source>
</evidence>
<dbReference type="EC" id="3.4.24.3" evidence="5"/>
<evidence type="ECO:0000256" key="14">
    <source>
        <dbReference type="ARBA" id="ARBA00023049"/>
    </source>
</evidence>
<accession>A0A918LIU8</accession>
<dbReference type="PANTHER" id="PTHR13062:SF9">
    <property type="entry name" value="MICROBIAL COLLAGENASE"/>
    <property type="match status" value="1"/>
</dbReference>
<dbReference type="Pfam" id="PF01752">
    <property type="entry name" value="Peptidase_M9"/>
    <property type="match status" value="1"/>
</dbReference>
<dbReference type="InterPro" id="IPR013783">
    <property type="entry name" value="Ig-like_fold"/>
</dbReference>
<evidence type="ECO:0000313" key="20">
    <source>
        <dbReference type="EMBL" id="GGS53999.1"/>
    </source>
</evidence>
<organism evidence="20 21">
    <name type="scientific">Actinokineospora fastidiosa</name>
    <dbReference type="NCBI Taxonomy" id="1816"/>
    <lineage>
        <taxon>Bacteria</taxon>
        <taxon>Bacillati</taxon>
        <taxon>Actinomycetota</taxon>
        <taxon>Actinomycetes</taxon>
        <taxon>Pseudonocardiales</taxon>
        <taxon>Pseudonocardiaceae</taxon>
        <taxon>Actinokineospora</taxon>
    </lineage>
</organism>
<dbReference type="InterPro" id="IPR013661">
    <property type="entry name" value="Peptidase_M9_N_dom"/>
</dbReference>
<dbReference type="Gene3D" id="3.40.30.160">
    <property type="entry name" value="Collagenase ColT, N-terminal domain"/>
    <property type="match status" value="1"/>
</dbReference>
<comment type="cofactor">
    <cofactor evidence="2">
        <name>Ca(2+)</name>
        <dbReference type="ChEBI" id="CHEBI:29108"/>
    </cofactor>
</comment>
<comment type="catalytic activity">
    <reaction evidence="1">
        <text>Digestion of native collagen in the triple helical region at Xaa-|-Gly bonds. With synthetic peptides, a preference is shown for Gly at P3 and P1', Pro and Ala at P2 and P2', and hydroxyproline, Ala or Arg at P3'.</text>
        <dbReference type="EC" id="3.4.24.3"/>
    </reaction>
</comment>
<evidence type="ECO:0000256" key="16">
    <source>
        <dbReference type="PIRSR" id="PIRSR602169-1"/>
    </source>
</evidence>
<evidence type="ECO:0000256" key="11">
    <source>
        <dbReference type="ARBA" id="ARBA00022833"/>
    </source>
</evidence>
<feature type="signal peptide" evidence="18">
    <location>
        <begin position="1"/>
        <end position="28"/>
    </location>
</feature>
<comment type="cofactor">
    <cofactor evidence="3">
        <name>Zn(2+)</name>
        <dbReference type="ChEBI" id="CHEBI:29105"/>
    </cofactor>
</comment>
<dbReference type="InterPro" id="IPR000601">
    <property type="entry name" value="PKD_dom"/>
</dbReference>
<sequence length="831" mass="89225">MRIRTSRHIAVALLAAAIALGVASPATAQDAVTQAAPAQTTPGDPPPAGHPDVDSEAEHVARTELPVSRRAPMPSSDAELRADYDESESHTGQGRATCGFVGLSGAALADSVAAADPSCVSGLFALTGQDARRTLSEANMAAVAERLRTVAAAYPGDDSTGAGRLVTFLRAGYHVAWHETAIGGYGDGLTDSVRSTLDTFFAAERAFDVSEGNGRVLSEAVLLADGAGLGARYLPVVKRLLNGYNSAYDRHPGMVDAVNSVYTLLFRGHTHPEFVAAVDKDRGVLTALRGFAVRHKGLLSGSKRFLPANAGRELARFLQHDSLRPAVRPMVRQLLAQSSRRGGTAALWVGLAEMADSYDKANCAAYGTCDLRATLSADVLPINYTCASTLRIRAQEMTASQLSQTCASLLNQDAYFHSVARDPGPVSGDRNTSLEVVVYNSSTDYRTYAGAHWGIDTNNGGMYLEGDPSASGNQARFIAYEAEWLRPTFAIWNLNHEYTHYLDGRFTMHGDFTSNMRTPTVWWIEGFAEYISYHYRGVTYSSAITEAGRRTYALSTLFDTTYSHDSTRVYPWGYLAVRYMLQSHRGDLDTVLSYYRRGDWNGARSFLLNTIGTRYNSDWYSWLSRCASGQCDGGSGGNQPPTADFTTTITGRTAAFTDRSTDADGTITARRWDFGDGTTSTTTSPTRTYTADGIYTVTLTVTDNNGATATTSRSVTIGSSSLPECTGSDTRALGKDCQRSNRSASNSYYDHMYLLLPAGTTQLQITASGGSGNCDLYYNAGTWATSDNATHRSTSPANQESVTVANPPSGYVYISLKGSTACTGVAVSTSF</sequence>
<dbReference type="GO" id="GO:0005975">
    <property type="term" value="P:carbohydrate metabolic process"/>
    <property type="evidence" value="ECO:0007669"/>
    <property type="project" value="UniProtKB-ARBA"/>
</dbReference>
<feature type="compositionally biased region" description="Basic and acidic residues" evidence="17">
    <location>
        <begin position="51"/>
        <end position="62"/>
    </location>
</feature>
<dbReference type="AlphaFoldDB" id="A0A918LIU8"/>